<protein>
    <submittedName>
        <fullName evidence="2">Heavy metal-binding protein</fullName>
    </submittedName>
</protein>
<evidence type="ECO:0000313" key="2">
    <source>
        <dbReference type="EMBL" id="RAZ67141.1"/>
    </source>
</evidence>
<dbReference type="Pfam" id="PF00403">
    <property type="entry name" value="HMA"/>
    <property type="match status" value="1"/>
</dbReference>
<dbReference type="AlphaFoldDB" id="A0A365K3E8"/>
<accession>A0A365K3E8</accession>
<evidence type="ECO:0000259" key="1">
    <source>
        <dbReference type="PROSITE" id="PS50846"/>
    </source>
</evidence>
<organism evidence="2 3">
    <name type="scientific">Planococcus maitriensis</name>
    <dbReference type="NCBI Taxonomy" id="221799"/>
    <lineage>
        <taxon>Bacteria</taxon>
        <taxon>Bacillati</taxon>
        <taxon>Bacillota</taxon>
        <taxon>Bacilli</taxon>
        <taxon>Bacillales</taxon>
        <taxon>Caryophanaceae</taxon>
        <taxon>Planococcus</taxon>
    </lineage>
</organism>
<dbReference type="RefSeq" id="WP_112233090.1">
    <property type="nucleotide sequence ID" value="NZ_QLZQ01000004.1"/>
</dbReference>
<dbReference type="PROSITE" id="PS50846">
    <property type="entry name" value="HMA_2"/>
    <property type="match status" value="1"/>
</dbReference>
<dbReference type="InterPro" id="IPR036163">
    <property type="entry name" value="HMA_dom_sf"/>
</dbReference>
<dbReference type="OrthoDB" id="2721717at2"/>
<feature type="domain" description="HMA" evidence="1">
    <location>
        <begin position="2"/>
        <end position="68"/>
    </location>
</feature>
<reference evidence="2 3" key="1">
    <citation type="submission" date="2018-06" db="EMBL/GenBank/DDBJ databases">
        <title>The draft genome sequences of strains SCU63 and S1.</title>
        <authorList>
            <person name="Gan L."/>
        </authorList>
    </citation>
    <scope>NUCLEOTIDE SEQUENCE [LARGE SCALE GENOMIC DNA]</scope>
    <source>
        <strain evidence="2 3">S1</strain>
    </source>
</reference>
<gene>
    <name evidence="2" type="ORF">DP119_10210</name>
</gene>
<proteinExistence type="predicted"/>
<dbReference type="CDD" id="cd00371">
    <property type="entry name" value="HMA"/>
    <property type="match status" value="1"/>
</dbReference>
<dbReference type="Gene3D" id="3.30.70.100">
    <property type="match status" value="1"/>
</dbReference>
<dbReference type="Proteomes" id="UP000251869">
    <property type="component" value="Unassembled WGS sequence"/>
</dbReference>
<dbReference type="InterPro" id="IPR006121">
    <property type="entry name" value="HMA_dom"/>
</dbReference>
<dbReference type="GO" id="GO:0046872">
    <property type="term" value="F:metal ion binding"/>
    <property type="evidence" value="ECO:0007669"/>
    <property type="project" value="InterPro"/>
</dbReference>
<dbReference type="EMBL" id="QLZQ01000004">
    <property type="protein sequence ID" value="RAZ67141.1"/>
    <property type="molecule type" value="Genomic_DNA"/>
</dbReference>
<keyword evidence="3" id="KW-1185">Reference proteome</keyword>
<sequence length="73" mass="8233">MRKAVFQMEPFSCPSCIKKIENALGRQAGVKDGKVLFHSGKVRVEFDEAQISDQQIEELIVKLGYSVYSRKVA</sequence>
<comment type="caution">
    <text evidence="2">The sequence shown here is derived from an EMBL/GenBank/DDBJ whole genome shotgun (WGS) entry which is preliminary data.</text>
</comment>
<dbReference type="SUPFAM" id="SSF55008">
    <property type="entry name" value="HMA, heavy metal-associated domain"/>
    <property type="match status" value="1"/>
</dbReference>
<evidence type="ECO:0000313" key="3">
    <source>
        <dbReference type="Proteomes" id="UP000251869"/>
    </source>
</evidence>
<name>A0A365K3E8_9BACL</name>